<name>A0A3A1YDQ8_9FLAO</name>
<organism evidence="1 2">
    <name type="scientific">Capnocytophaga canis</name>
    <dbReference type="NCBI Taxonomy" id="1848903"/>
    <lineage>
        <taxon>Bacteria</taxon>
        <taxon>Pseudomonadati</taxon>
        <taxon>Bacteroidota</taxon>
        <taxon>Flavobacteriia</taxon>
        <taxon>Flavobacteriales</taxon>
        <taxon>Flavobacteriaceae</taxon>
        <taxon>Capnocytophaga</taxon>
    </lineage>
</organism>
<dbReference type="Proteomes" id="UP000265497">
    <property type="component" value="Unassembled WGS sequence"/>
</dbReference>
<dbReference type="Pfam" id="PF19514">
    <property type="entry name" value="MobC_2"/>
    <property type="match status" value="1"/>
</dbReference>
<reference evidence="1 2" key="1">
    <citation type="submission" date="2017-08" db="EMBL/GenBank/DDBJ databases">
        <title>Capnocytophaga canis 17-158 assembly.</title>
        <authorList>
            <person name="Gulvik C.A."/>
        </authorList>
    </citation>
    <scope>NUCLEOTIDE SEQUENCE [LARGE SCALE GENOMIC DNA]</scope>
    <source>
        <strain evidence="1 2">17-158</strain>
    </source>
</reference>
<evidence type="ECO:0000313" key="1">
    <source>
        <dbReference type="EMBL" id="RIY35278.1"/>
    </source>
</evidence>
<sequence length="153" mass="17996">MDTKNIQHKQHNGRHKKLNPTTHRYVFRLNDEDNAKFLSLFEQSGMKIKAHFITSVLFSKEIKSVKFDKSVLDFYIKLTELYGQFRAVGVNYNQIVKILYRNFSEKKAAAYLFKLEQQTAQMVAICKEIMALSQQLEQHLNEKSTKNGNFTHY</sequence>
<accession>A0A3A1YDQ8</accession>
<proteinExistence type="predicted"/>
<protein>
    <recommendedName>
        <fullName evidence="3">MobA protein</fullName>
    </recommendedName>
</protein>
<dbReference type="EMBL" id="NSDI01000015">
    <property type="protein sequence ID" value="RIY35278.1"/>
    <property type="molecule type" value="Genomic_DNA"/>
</dbReference>
<comment type="caution">
    <text evidence="1">The sequence shown here is derived from an EMBL/GenBank/DDBJ whole genome shotgun (WGS) entry which is preliminary data.</text>
</comment>
<dbReference type="RefSeq" id="WP_119653124.1">
    <property type="nucleotide sequence ID" value="NZ_NSDI01000015.1"/>
</dbReference>
<evidence type="ECO:0000313" key="2">
    <source>
        <dbReference type="Proteomes" id="UP000265497"/>
    </source>
</evidence>
<dbReference type="AlphaFoldDB" id="A0A3A1YDQ8"/>
<dbReference type="InterPro" id="IPR045788">
    <property type="entry name" value="MobC_2"/>
</dbReference>
<dbReference type="NCBIfam" id="NF041324">
    <property type="entry name" value="Bacteroid_MobA"/>
    <property type="match status" value="1"/>
</dbReference>
<gene>
    <name evidence="1" type="ORF">CKY20_11005</name>
</gene>
<evidence type="ECO:0008006" key="3">
    <source>
        <dbReference type="Google" id="ProtNLM"/>
    </source>
</evidence>